<dbReference type="Proteomes" id="UP001341840">
    <property type="component" value="Unassembled WGS sequence"/>
</dbReference>
<name>A0ABU6T1Y7_9FABA</name>
<accession>A0ABU6T1Y7</accession>
<proteinExistence type="predicted"/>
<evidence type="ECO:0000313" key="3">
    <source>
        <dbReference type="Proteomes" id="UP001341840"/>
    </source>
</evidence>
<sequence length="68" mass="6701">MQSKKRSVGGNMRRNAKEKSKNGSKPGGVGVGPKNRTGPNNGSGPKNGGGSNGPNNGLQEDAAAEGPG</sequence>
<evidence type="ECO:0000256" key="1">
    <source>
        <dbReference type="SAM" id="MobiDB-lite"/>
    </source>
</evidence>
<feature type="non-terminal residue" evidence="2">
    <location>
        <position position="68"/>
    </location>
</feature>
<reference evidence="2 3" key="1">
    <citation type="journal article" date="2023" name="Plants (Basel)">
        <title>Bridging the Gap: Combining Genomics and Transcriptomics Approaches to Understand Stylosanthes scabra, an Orphan Legume from the Brazilian Caatinga.</title>
        <authorList>
            <person name="Ferreira-Neto J.R.C."/>
            <person name="da Silva M.D."/>
            <person name="Binneck E."/>
            <person name="de Melo N.F."/>
            <person name="da Silva R.H."/>
            <person name="de Melo A.L.T.M."/>
            <person name="Pandolfi V."/>
            <person name="Bustamante F.O."/>
            <person name="Brasileiro-Vidal A.C."/>
            <person name="Benko-Iseppon A.M."/>
        </authorList>
    </citation>
    <scope>NUCLEOTIDE SEQUENCE [LARGE SCALE GENOMIC DNA]</scope>
    <source>
        <tissue evidence="2">Leaves</tissue>
    </source>
</reference>
<gene>
    <name evidence="2" type="ORF">PIB30_116136</name>
</gene>
<dbReference type="EMBL" id="JASCZI010078045">
    <property type="protein sequence ID" value="MED6142680.1"/>
    <property type="molecule type" value="Genomic_DNA"/>
</dbReference>
<feature type="region of interest" description="Disordered" evidence="1">
    <location>
        <begin position="1"/>
        <end position="68"/>
    </location>
</feature>
<evidence type="ECO:0000313" key="2">
    <source>
        <dbReference type="EMBL" id="MED6142680.1"/>
    </source>
</evidence>
<comment type="caution">
    <text evidence="2">The sequence shown here is derived from an EMBL/GenBank/DDBJ whole genome shotgun (WGS) entry which is preliminary data.</text>
</comment>
<organism evidence="2 3">
    <name type="scientific">Stylosanthes scabra</name>
    <dbReference type="NCBI Taxonomy" id="79078"/>
    <lineage>
        <taxon>Eukaryota</taxon>
        <taxon>Viridiplantae</taxon>
        <taxon>Streptophyta</taxon>
        <taxon>Embryophyta</taxon>
        <taxon>Tracheophyta</taxon>
        <taxon>Spermatophyta</taxon>
        <taxon>Magnoliopsida</taxon>
        <taxon>eudicotyledons</taxon>
        <taxon>Gunneridae</taxon>
        <taxon>Pentapetalae</taxon>
        <taxon>rosids</taxon>
        <taxon>fabids</taxon>
        <taxon>Fabales</taxon>
        <taxon>Fabaceae</taxon>
        <taxon>Papilionoideae</taxon>
        <taxon>50 kb inversion clade</taxon>
        <taxon>dalbergioids sensu lato</taxon>
        <taxon>Dalbergieae</taxon>
        <taxon>Pterocarpus clade</taxon>
        <taxon>Stylosanthes</taxon>
    </lineage>
</organism>
<feature type="compositionally biased region" description="Low complexity" evidence="1">
    <location>
        <begin position="32"/>
        <end position="44"/>
    </location>
</feature>
<keyword evidence="3" id="KW-1185">Reference proteome</keyword>
<protein>
    <submittedName>
        <fullName evidence="2">Uncharacterized protein</fullName>
    </submittedName>
</protein>